<dbReference type="PANTHER" id="PTHR43369:SF2">
    <property type="entry name" value="PHOSPHORIBOSYLGLYCINAMIDE FORMYLTRANSFERASE"/>
    <property type="match status" value="1"/>
</dbReference>
<dbReference type="RefSeq" id="WP_042551891.1">
    <property type="nucleotide sequence ID" value="NZ_JXQW01000002.1"/>
</dbReference>
<dbReference type="OrthoDB" id="9806170at2"/>
<keyword evidence="3 6" id="KW-0658">Purine biosynthesis</keyword>
<dbReference type="PANTHER" id="PTHR43369">
    <property type="entry name" value="PHOSPHORIBOSYLGLYCINAMIDE FORMYLTRANSFERASE"/>
    <property type="match status" value="1"/>
</dbReference>
<organism evidence="8 9">
    <name type="scientific">Pseudomonas fulva</name>
    <dbReference type="NCBI Taxonomy" id="47880"/>
    <lineage>
        <taxon>Bacteria</taxon>
        <taxon>Pseudomonadati</taxon>
        <taxon>Pseudomonadota</taxon>
        <taxon>Gammaproteobacteria</taxon>
        <taxon>Pseudomonadales</taxon>
        <taxon>Pseudomonadaceae</taxon>
        <taxon>Pseudomonas</taxon>
    </lineage>
</organism>
<feature type="binding site" evidence="6">
    <location>
        <position position="68"/>
    </location>
    <ligand>
        <name>(6R)-10-formyltetrahydrofolate</name>
        <dbReference type="ChEBI" id="CHEBI:195366"/>
    </ligand>
</feature>
<gene>
    <name evidence="6" type="primary">purN</name>
    <name evidence="8" type="ORF">RU08_00820</name>
</gene>
<dbReference type="EMBL" id="JXQW01000002">
    <property type="protein sequence ID" value="KIQ06292.1"/>
    <property type="molecule type" value="Genomic_DNA"/>
</dbReference>
<sequence>MPRPCNVVVLLSGTGSNLQALIDSIDQGENPARVAAVIANRSDAFGLQRARDAGIATRVLEHGEYDGRDAFDQALMQAIDDFAPQLVVLAGFMRILTPGFVRHYHGRLLNIHPSLLPRHKGLHTHQRALQAGDAEHGCSVHFVTEELDGGPLVVQAVIPVQSQDTAASLAQRVHVQEHQIYPLAVRWFAEGRLRLGESGPLLDGNALPATGYLINSKETPCAAP</sequence>
<dbReference type="EC" id="2.1.2.2" evidence="6"/>
<evidence type="ECO:0000313" key="8">
    <source>
        <dbReference type="EMBL" id="KIQ06292.1"/>
    </source>
</evidence>
<dbReference type="GO" id="GO:0005829">
    <property type="term" value="C:cytosol"/>
    <property type="evidence" value="ECO:0007669"/>
    <property type="project" value="TreeGrafter"/>
</dbReference>
<evidence type="ECO:0000313" key="9">
    <source>
        <dbReference type="Proteomes" id="UP000032068"/>
    </source>
</evidence>
<dbReference type="Gene3D" id="3.40.50.170">
    <property type="entry name" value="Formyl transferase, N-terminal domain"/>
    <property type="match status" value="1"/>
</dbReference>
<dbReference type="NCBIfam" id="TIGR00639">
    <property type="entry name" value="PurN"/>
    <property type="match status" value="1"/>
</dbReference>
<feature type="binding site" evidence="6">
    <location>
        <position position="110"/>
    </location>
    <ligand>
        <name>(6R)-10-formyltetrahydrofolate</name>
        <dbReference type="ChEBI" id="CHEBI:195366"/>
    </ligand>
</feature>
<dbReference type="HAMAP" id="MF_01930">
    <property type="entry name" value="PurN"/>
    <property type="match status" value="1"/>
</dbReference>
<dbReference type="SUPFAM" id="SSF53328">
    <property type="entry name" value="Formyltransferase"/>
    <property type="match status" value="1"/>
</dbReference>
<dbReference type="InterPro" id="IPR004607">
    <property type="entry name" value="GART"/>
</dbReference>
<dbReference type="CDD" id="cd08645">
    <property type="entry name" value="FMT_core_GART"/>
    <property type="match status" value="1"/>
</dbReference>
<evidence type="ECO:0000256" key="3">
    <source>
        <dbReference type="ARBA" id="ARBA00022755"/>
    </source>
</evidence>
<dbReference type="Pfam" id="PF00551">
    <property type="entry name" value="Formyl_trans_N"/>
    <property type="match status" value="1"/>
</dbReference>
<reference evidence="8 9" key="1">
    <citation type="submission" date="2014-12" db="EMBL/GenBank/DDBJ databases">
        <title>16Stimator: statistical estimation of ribosomal gene copy numbers from draft genome assemblies.</title>
        <authorList>
            <person name="Perisin M.A."/>
            <person name="Vetter M."/>
            <person name="Gilbert J.A."/>
            <person name="Bergelson J."/>
        </authorList>
    </citation>
    <scope>NUCLEOTIDE SEQUENCE [LARGE SCALE GENOMIC DNA]</scope>
    <source>
        <strain evidence="8 9">MEJ086</strain>
    </source>
</reference>
<dbReference type="InterPro" id="IPR001555">
    <property type="entry name" value="GART_AS"/>
</dbReference>
<dbReference type="InterPro" id="IPR036477">
    <property type="entry name" value="Formyl_transf_N_sf"/>
</dbReference>
<dbReference type="PROSITE" id="PS00373">
    <property type="entry name" value="GART"/>
    <property type="match status" value="1"/>
</dbReference>
<keyword evidence="2 6" id="KW-0808">Transferase</keyword>
<feature type="binding site" evidence="6">
    <location>
        <begin position="93"/>
        <end position="96"/>
    </location>
    <ligand>
        <name>(6R)-10-formyltetrahydrofolate</name>
        <dbReference type="ChEBI" id="CHEBI:195366"/>
    </ligand>
</feature>
<feature type="site" description="Raises pKa of active site His" evidence="6">
    <location>
        <position position="148"/>
    </location>
</feature>
<evidence type="ECO:0000256" key="6">
    <source>
        <dbReference type="HAMAP-Rule" id="MF_01930"/>
    </source>
</evidence>
<feature type="binding site" evidence="6">
    <location>
        <begin position="15"/>
        <end position="17"/>
    </location>
    <ligand>
        <name>N(1)-(5-phospho-beta-D-ribosyl)glycinamide</name>
        <dbReference type="ChEBI" id="CHEBI:143788"/>
    </ligand>
</feature>
<dbReference type="GO" id="GO:0006189">
    <property type="term" value="P:'de novo' IMP biosynthetic process"/>
    <property type="evidence" value="ECO:0007669"/>
    <property type="project" value="UniProtKB-UniRule"/>
</dbReference>
<name>A0A0D0L1B1_9PSED</name>
<evidence type="ECO:0000256" key="1">
    <source>
        <dbReference type="ARBA" id="ARBA00005054"/>
    </source>
</evidence>
<evidence type="ECO:0000256" key="5">
    <source>
        <dbReference type="ARBA" id="ARBA00047664"/>
    </source>
</evidence>
<protein>
    <recommendedName>
        <fullName evidence="6">Phosphoribosylglycinamide formyltransferase</fullName>
        <ecNumber evidence="6">2.1.2.2</ecNumber>
    </recommendedName>
    <alternativeName>
        <fullName evidence="6">5'-phosphoribosylglycinamide transformylase</fullName>
    </alternativeName>
    <alternativeName>
        <fullName evidence="6">GAR transformylase</fullName>
        <shortName evidence="6">GART</shortName>
    </alternativeName>
</protein>
<evidence type="ECO:0000259" key="7">
    <source>
        <dbReference type="Pfam" id="PF00551"/>
    </source>
</evidence>
<comment type="pathway">
    <text evidence="1 6">Purine metabolism; IMP biosynthesis via de novo pathway; N(2)-formyl-N(1)-(5-phospho-D-ribosyl)glycinamide from N(1)-(5-phospho-D-ribosyl)glycinamide (10-formyl THF route): step 1/1.</text>
</comment>
<comment type="catalytic activity">
    <reaction evidence="5 6">
        <text>N(1)-(5-phospho-beta-D-ribosyl)glycinamide + (6R)-10-formyltetrahydrofolate = N(2)-formyl-N(1)-(5-phospho-beta-D-ribosyl)glycinamide + (6S)-5,6,7,8-tetrahydrofolate + H(+)</text>
        <dbReference type="Rhea" id="RHEA:15053"/>
        <dbReference type="ChEBI" id="CHEBI:15378"/>
        <dbReference type="ChEBI" id="CHEBI:57453"/>
        <dbReference type="ChEBI" id="CHEBI:143788"/>
        <dbReference type="ChEBI" id="CHEBI:147286"/>
        <dbReference type="ChEBI" id="CHEBI:195366"/>
        <dbReference type="EC" id="2.1.2.2"/>
    </reaction>
</comment>
<dbReference type="Proteomes" id="UP000032068">
    <property type="component" value="Unassembled WGS sequence"/>
</dbReference>
<evidence type="ECO:0000256" key="4">
    <source>
        <dbReference type="ARBA" id="ARBA00038440"/>
    </source>
</evidence>
<dbReference type="UniPathway" id="UPA00074">
    <property type="reaction ID" value="UER00126"/>
</dbReference>
<comment type="function">
    <text evidence="6">Catalyzes the transfer of a formyl group from 10-formyltetrahydrofolate to 5-phospho-ribosyl-glycinamide (GAR), producing 5-phospho-ribosyl-N-formylglycinamide (FGAR) and tetrahydrofolate.</text>
</comment>
<feature type="domain" description="Formyl transferase N-terminal" evidence="7">
    <location>
        <begin position="6"/>
        <end position="185"/>
    </location>
</feature>
<comment type="caution">
    <text evidence="8">The sequence shown here is derived from an EMBL/GenBank/DDBJ whole genome shotgun (WGS) entry which is preliminary data.</text>
</comment>
<feature type="active site" description="Proton donor" evidence="6">
    <location>
        <position position="112"/>
    </location>
</feature>
<accession>A0A0D0L1B1</accession>
<dbReference type="AlphaFoldDB" id="A0A0D0L1B1"/>
<dbReference type="GO" id="GO:0004644">
    <property type="term" value="F:phosphoribosylglycinamide formyltransferase activity"/>
    <property type="evidence" value="ECO:0007669"/>
    <property type="project" value="UniProtKB-UniRule"/>
</dbReference>
<proteinExistence type="inferred from homology"/>
<comment type="similarity">
    <text evidence="4 6">Belongs to the GART family.</text>
</comment>
<evidence type="ECO:0000256" key="2">
    <source>
        <dbReference type="ARBA" id="ARBA00022679"/>
    </source>
</evidence>
<dbReference type="InterPro" id="IPR002376">
    <property type="entry name" value="Formyl_transf_N"/>
</dbReference>